<gene>
    <name evidence="4" type="ORF">FBY58_1467</name>
</gene>
<dbReference type="SUPFAM" id="SSF50037">
    <property type="entry name" value="C-terminal domain of transcriptional repressors"/>
    <property type="match status" value="1"/>
</dbReference>
<dbReference type="InterPro" id="IPR038157">
    <property type="entry name" value="FeoA_core_dom"/>
</dbReference>
<evidence type="ECO:0000256" key="2">
    <source>
        <dbReference type="SAM" id="MobiDB-lite"/>
    </source>
</evidence>
<dbReference type="SMART" id="SM00899">
    <property type="entry name" value="FeoA"/>
    <property type="match status" value="1"/>
</dbReference>
<dbReference type="Proteomes" id="UP000316887">
    <property type="component" value="Unassembled WGS sequence"/>
</dbReference>
<dbReference type="Pfam" id="PF04023">
    <property type="entry name" value="FeoA"/>
    <property type="match status" value="1"/>
</dbReference>
<dbReference type="InterPro" id="IPR007167">
    <property type="entry name" value="Fe-transptr_FeoA-like"/>
</dbReference>
<feature type="region of interest" description="Disordered" evidence="2">
    <location>
        <begin position="76"/>
        <end position="100"/>
    </location>
</feature>
<dbReference type="GO" id="GO:0046914">
    <property type="term" value="F:transition metal ion binding"/>
    <property type="evidence" value="ECO:0007669"/>
    <property type="project" value="InterPro"/>
</dbReference>
<dbReference type="OrthoDB" id="7173531at2"/>
<dbReference type="InterPro" id="IPR008988">
    <property type="entry name" value="Transcriptional_repressor_C"/>
</dbReference>
<keyword evidence="1" id="KW-0408">Iron</keyword>
<dbReference type="RefSeq" id="WP_141920301.1">
    <property type="nucleotide sequence ID" value="NZ_VFOF01000001.1"/>
</dbReference>
<evidence type="ECO:0000313" key="4">
    <source>
        <dbReference type="EMBL" id="TQL17861.1"/>
    </source>
</evidence>
<comment type="caution">
    <text evidence="4">The sequence shown here is derived from an EMBL/GenBank/DDBJ whole genome shotgun (WGS) entry which is preliminary data.</text>
</comment>
<evidence type="ECO:0000313" key="5">
    <source>
        <dbReference type="Proteomes" id="UP000316887"/>
    </source>
</evidence>
<dbReference type="EMBL" id="VFOF01000001">
    <property type="protein sequence ID" value="TQL17861.1"/>
    <property type="molecule type" value="Genomic_DNA"/>
</dbReference>
<dbReference type="AlphaFoldDB" id="A0A542W2Q6"/>
<evidence type="ECO:0000259" key="3">
    <source>
        <dbReference type="SMART" id="SM00899"/>
    </source>
</evidence>
<reference evidence="4 5" key="1">
    <citation type="submission" date="2019-06" db="EMBL/GenBank/DDBJ databases">
        <title>Genome sequencing of Zymomonas mobilis strains for genetic engineering and biofuel applications.</title>
        <authorList>
            <person name="Teravest M."/>
        </authorList>
    </citation>
    <scope>NUCLEOTIDE SEQUENCE [LARGE SCALE GENOMIC DNA]</scope>
    <source>
        <strain evidence="4 5">AN0101</strain>
    </source>
</reference>
<dbReference type="InterPro" id="IPR052713">
    <property type="entry name" value="FeoA"/>
</dbReference>
<organism evidence="4 5">
    <name type="scientific">Zymomonas mobilis</name>
    <dbReference type="NCBI Taxonomy" id="542"/>
    <lineage>
        <taxon>Bacteria</taxon>
        <taxon>Pseudomonadati</taxon>
        <taxon>Pseudomonadota</taxon>
        <taxon>Alphaproteobacteria</taxon>
        <taxon>Sphingomonadales</taxon>
        <taxon>Zymomonadaceae</taxon>
        <taxon>Zymomonas</taxon>
    </lineage>
</organism>
<accession>A0A542W2Q6</accession>
<feature type="compositionally biased region" description="Polar residues" evidence="2">
    <location>
        <begin position="90"/>
        <end position="100"/>
    </location>
</feature>
<name>A0A542W2Q6_ZYMMB</name>
<feature type="domain" description="Ferrous iron transporter FeoA-like" evidence="3">
    <location>
        <begin position="1"/>
        <end position="77"/>
    </location>
</feature>
<protein>
    <submittedName>
        <fullName evidence="4">Ferrous iron transport protein A</fullName>
    </submittedName>
</protein>
<dbReference type="Gene3D" id="2.30.30.90">
    <property type="match status" value="1"/>
</dbReference>
<evidence type="ECO:0000256" key="1">
    <source>
        <dbReference type="ARBA" id="ARBA00023004"/>
    </source>
</evidence>
<dbReference type="PANTHER" id="PTHR42954">
    <property type="entry name" value="FE(2+) TRANSPORT PROTEIN A"/>
    <property type="match status" value="1"/>
</dbReference>
<proteinExistence type="predicted"/>
<sequence>MRLNELPLKKAAVITDIDWSALTPEIGRRLRDLGFHKGAEVELKHFAPISHDPIACRVDRILIAIRQSEASVISVKAPDATPEPALSDKASPSLSTVGQA</sequence>
<dbReference type="PANTHER" id="PTHR42954:SF2">
    <property type="entry name" value="FE(2+) TRANSPORT PROTEIN A"/>
    <property type="match status" value="1"/>
</dbReference>